<reference evidence="19" key="1">
    <citation type="thesis" date="2021" institute="BYU ScholarsArchive" country="Provo, UT, USA">
        <title>Applications of and Algorithms for Genome Assembly and Genomic Analyses with an Emphasis on Marine Teleosts.</title>
        <authorList>
            <person name="Pickett B.D."/>
        </authorList>
    </citation>
    <scope>NUCLEOTIDE SEQUENCE</scope>
    <source>
        <strain evidence="19">HI-2016</strain>
    </source>
</reference>
<keyword evidence="9" id="KW-0812">Transmembrane</keyword>
<dbReference type="InterPro" id="IPR036282">
    <property type="entry name" value="Glutathione-S-Trfase_C_sf"/>
</dbReference>
<protein>
    <recommendedName>
        <fullName evidence="18">CLIC N-terminal domain-containing protein</fullName>
    </recommendedName>
</protein>
<feature type="non-terminal residue" evidence="19">
    <location>
        <position position="1"/>
    </location>
</feature>
<evidence type="ECO:0000256" key="1">
    <source>
        <dbReference type="ARBA" id="ARBA00004123"/>
    </source>
</evidence>
<evidence type="ECO:0000256" key="7">
    <source>
        <dbReference type="ARBA" id="ARBA00022490"/>
    </source>
</evidence>
<dbReference type="SUPFAM" id="SSF47616">
    <property type="entry name" value="GST C-terminal domain-like"/>
    <property type="match status" value="1"/>
</dbReference>
<proteinExistence type="inferred from homology"/>
<name>A0A8T2N268_9TELE</name>
<keyword evidence="7" id="KW-0963">Cytoplasm</keyword>
<evidence type="ECO:0000256" key="15">
    <source>
        <dbReference type="ARBA" id="ARBA00023242"/>
    </source>
</evidence>
<feature type="region of interest" description="Disordered" evidence="17">
    <location>
        <begin position="69"/>
        <end position="150"/>
    </location>
</feature>
<evidence type="ECO:0000256" key="17">
    <source>
        <dbReference type="SAM" id="MobiDB-lite"/>
    </source>
</evidence>
<keyword evidence="12" id="KW-0472">Membrane</keyword>
<dbReference type="Proteomes" id="UP000824540">
    <property type="component" value="Unassembled WGS sequence"/>
</dbReference>
<feature type="compositionally biased region" description="Pro residues" evidence="17">
    <location>
        <begin position="121"/>
        <end position="130"/>
    </location>
</feature>
<evidence type="ECO:0000256" key="4">
    <source>
        <dbReference type="ARBA" id="ARBA00004496"/>
    </source>
</evidence>
<evidence type="ECO:0000256" key="16">
    <source>
        <dbReference type="ARBA" id="ARBA00024167"/>
    </source>
</evidence>
<evidence type="ECO:0000256" key="9">
    <source>
        <dbReference type="ARBA" id="ARBA00022692"/>
    </source>
</evidence>
<comment type="subcellular location">
    <subcellularLocation>
        <location evidence="4">Cytoplasm</location>
    </subcellularLocation>
    <subcellularLocation>
        <location evidence="3">Endomembrane system</location>
    </subcellularLocation>
    <subcellularLocation>
        <location evidence="2">Membrane</location>
        <topology evidence="2">Single-pass membrane protein</topology>
    </subcellularLocation>
    <subcellularLocation>
        <location evidence="1">Nucleus</location>
    </subcellularLocation>
</comment>
<keyword evidence="15" id="KW-0539">Nucleus</keyword>
<evidence type="ECO:0000313" key="20">
    <source>
        <dbReference type="Proteomes" id="UP000824540"/>
    </source>
</evidence>
<keyword evidence="8" id="KW-0597">Phosphoprotein</keyword>
<keyword evidence="20" id="KW-1185">Reference proteome</keyword>
<keyword evidence="13" id="KW-0869">Chloride channel</keyword>
<evidence type="ECO:0000256" key="8">
    <source>
        <dbReference type="ARBA" id="ARBA00022553"/>
    </source>
</evidence>
<dbReference type="PANTHER" id="PTHR45476">
    <property type="entry name" value="CHLORIDE INTRACELLULAR CHANNEL PROTEIN 6-RELATED"/>
    <property type="match status" value="1"/>
</dbReference>
<evidence type="ECO:0000256" key="2">
    <source>
        <dbReference type="ARBA" id="ARBA00004167"/>
    </source>
</evidence>
<keyword evidence="10" id="KW-1133">Transmembrane helix</keyword>
<accession>A0A8T2N268</accession>
<evidence type="ECO:0000256" key="12">
    <source>
        <dbReference type="ARBA" id="ARBA00023136"/>
    </source>
</evidence>
<sequence>MKTDPVLPLGPQAGSDGESIGNCPFSQRLFMILWLKGVVFNVTTVDLKSLSVEIIQRYVARGHRLLTLPLPPNNLLRVPPRPAPTPFPSTSAPAVNAPPHPSTTAVSCQLQPDPNSTSAPAPSPSPPPPHTGRDAGHDPTPSRGNASPSRSVAQVLLARALWSRSCARAHTEVVGVMAYHTDVNKIEEFLEDVLSPPKYAKLGARHPESNTAGMDIFAKFSAFIKNSKPDANEGEYPVPPLPVFVPPLPVSVPPLPVSVLSRPTLSSFHPILSLSCPFLSMSLPFRSMPRPFLPLPAPSCLCPSHSGLFPALAHLYPAPSCLFPTPSSLERGLLKTLQKLDEYLRSPLPDEIDHNSIEDVKVSSRKFLDGDEMTLADCNLLPKLHIVKVVAKKYRGFEIPKDMTAIWKYLGNAYTREEFTNTCPSDKEIEIAYGDVAKRLV</sequence>
<evidence type="ECO:0000259" key="18">
    <source>
        <dbReference type="Pfam" id="PF22441"/>
    </source>
</evidence>
<dbReference type="PANTHER" id="PTHR45476:SF5">
    <property type="entry name" value="CHLORIDE INTRACELLULAR CHANNEL 4-RELATED"/>
    <property type="match status" value="1"/>
</dbReference>
<dbReference type="GO" id="GO:0016491">
    <property type="term" value="F:oxidoreductase activity"/>
    <property type="evidence" value="ECO:0007669"/>
    <property type="project" value="UniProtKB-KW"/>
</dbReference>
<evidence type="ECO:0000256" key="13">
    <source>
        <dbReference type="ARBA" id="ARBA00023173"/>
    </source>
</evidence>
<dbReference type="GO" id="GO:0034707">
    <property type="term" value="C:chloride channel complex"/>
    <property type="evidence" value="ECO:0007669"/>
    <property type="project" value="UniProtKB-KW"/>
</dbReference>
<gene>
    <name evidence="19" type="ORF">JZ751_011376</name>
</gene>
<keyword evidence="6" id="KW-0813">Transport</keyword>
<keyword evidence="14" id="KW-0868">Chloride</keyword>
<dbReference type="EMBL" id="JAFBMS010000192">
    <property type="protein sequence ID" value="KAG9333540.1"/>
    <property type="molecule type" value="Genomic_DNA"/>
</dbReference>
<dbReference type="InterPro" id="IPR053823">
    <property type="entry name" value="CLIC_N"/>
</dbReference>
<evidence type="ECO:0000313" key="19">
    <source>
        <dbReference type="EMBL" id="KAG9333540.1"/>
    </source>
</evidence>
<evidence type="ECO:0000256" key="3">
    <source>
        <dbReference type="ARBA" id="ARBA00004308"/>
    </source>
</evidence>
<dbReference type="Pfam" id="PF22441">
    <property type="entry name" value="CLIC-like_N"/>
    <property type="match status" value="1"/>
</dbReference>
<dbReference type="Gene3D" id="1.20.1050.10">
    <property type="match status" value="2"/>
</dbReference>
<dbReference type="Gene3D" id="3.40.30.10">
    <property type="entry name" value="Glutaredoxin"/>
    <property type="match status" value="1"/>
</dbReference>
<comment type="similarity">
    <text evidence="5">Belongs to the chloride channel CLIC family.</text>
</comment>
<dbReference type="AlphaFoldDB" id="A0A8T2N268"/>
<feature type="compositionally biased region" description="Low complexity" evidence="17">
    <location>
        <begin position="69"/>
        <end position="78"/>
    </location>
</feature>
<evidence type="ECO:0000256" key="6">
    <source>
        <dbReference type="ARBA" id="ARBA00022448"/>
    </source>
</evidence>
<evidence type="ECO:0000256" key="11">
    <source>
        <dbReference type="ARBA" id="ARBA00023002"/>
    </source>
</evidence>
<organism evidence="19 20">
    <name type="scientific">Albula glossodonta</name>
    <name type="common">roundjaw bonefish</name>
    <dbReference type="NCBI Taxonomy" id="121402"/>
    <lineage>
        <taxon>Eukaryota</taxon>
        <taxon>Metazoa</taxon>
        <taxon>Chordata</taxon>
        <taxon>Craniata</taxon>
        <taxon>Vertebrata</taxon>
        <taxon>Euteleostomi</taxon>
        <taxon>Actinopterygii</taxon>
        <taxon>Neopterygii</taxon>
        <taxon>Teleostei</taxon>
        <taxon>Albuliformes</taxon>
        <taxon>Albulidae</taxon>
        <taxon>Albula</taxon>
    </lineage>
</organism>
<evidence type="ECO:0000256" key="14">
    <source>
        <dbReference type="ARBA" id="ARBA00023214"/>
    </source>
</evidence>
<comment type="caution">
    <text evidence="19">The sequence shown here is derived from an EMBL/GenBank/DDBJ whole genome shotgun (WGS) entry which is preliminary data.</text>
</comment>
<dbReference type="GO" id="GO:0005254">
    <property type="term" value="F:chloride channel activity"/>
    <property type="evidence" value="ECO:0007669"/>
    <property type="project" value="UniProtKB-KW"/>
</dbReference>
<keyword evidence="11" id="KW-0560">Oxidoreductase</keyword>
<keyword evidence="13" id="KW-0407">Ion channel</keyword>
<dbReference type="GO" id="GO:0005634">
    <property type="term" value="C:nucleus"/>
    <property type="evidence" value="ECO:0007669"/>
    <property type="project" value="UniProtKB-SubCell"/>
</dbReference>
<comment type="catalytic activity">
    <reaction evidence="16">
        <text>chloride(in) = chloride(out)</text>
        <dbReference type="Rhea" id="RHEA:29823"/>
        <dbReference type="ChEBI" id="CHEBI:17996"/>
    </reaction>
</comment>
<dbReference type="OrthoDB" id="1935530at2759"/>
<evidence type="ECO:0000256" key="5">
    <source>
        <dbReference type="ARBA" id="ARBA00007655"/>
    </source>
</evidence>
<evidence type="ECO:0000256" key="10">
    <source>
        <dbReference type="ARBA" id="ARBA00022989"/>
    </source>
</evidence>
<keyword evidence="13" id="KW-0406">Ion transport</keyword>
<dbReference type="GO" id="GO:0005737">
    <property type="term" value="C:cytoplasm"/>
    <property type="evidence" value="ECO:0007669"/>
    <property type="project" value="UniProtKB-SubCell"/>
</dbReference>
<dbReference type="FunFam" id="1.20.1050.10:FF:000001">
    <property type="entry name" value="Chloride intracellular channel 2"/>
    <property type="match status" value="1"/>
</dbReference>
<feature type="domain" description="CLIC N-terminal" evidence="18">
    <location>
        <begin position="12"/>
        <end position="57"/>
    </location>
</feature>